<name>A0ABP7IE95_9PSEU</name>
<reference evidence="2" key="1">
    <citation type="journal article" date="2019" name="Int. J. Syst. Evol. Microbiol.">
        <title>The Global Catalogue of Microorganisms (GCM) 10K type strain sequencing project: providing services to taxonomists for standard genome sequencing and annotation.</title>
        <authorList>
            <consortium name="The Broad Institute Genomics Platform"/>
            <consortium name="The Broad Institute Genome Sequencing Center for Infectious Disease"/>
            <person name="Wu L."/>
            <person name="Ma J."/>
        </authorList>
    </citation>
    <scope>NUCLEOTIDE SEQUENCE [LARGE SCALE GENOMIC DNA]</scope>
    <source>
        <strain evidence="2">JCM 17017</strain>
    </source>
</reference>
<gene>
    <name evidence="1" type="ORF">GCM10022380_38000</name>
</gene>
<dbReference type="Gene3D" id="3.30.530.20">
    <property type="match status" value="1"/>
</dbReference>
<accession>A0ABP7IE95</accession>
<comment type="caution">
    <text evidence="1">The sequence shown here is derived from an EMBL/GenBank/DDBJ whole genome shotgun (WGS) entry which is preliminary data.</text>
</comment>
<dbReference type="Pfam" id="PF10604">
    <property type="entry name" value="Polyketide_cyc2"/>
    <property type="match status" value="1"/>
</dbReference>
<proteinExistence type="predicted"/>
<dbReference type="Proteomes" id="UP001501624">
    <property type="component" value="Unassembled WGS sequence"/>
</dbReference>
<dbReference type="CDD" id="cd07812">
    <property type="entry name" value="SRPBCC"/>
    <property type="match status" value="1"/>
</dbReference>
<evidence type="ECO:0000313" key="1">
    <source>
        <dbReference type="EMBL" id="GAA3816112.1"/>
    </source>
</evidence>
<dbReference type="InterPro" id="IPR019587">
    <property type="entry name" value="Polyketide_cyclase/dehydratase"/>
</dbReference>
<organism evidence="1 2">
    <name type="scientific">Amycolatopsis tucumanensis</name>
    <dbReference type="NCBI Taxonomy" id="401106"/>
    <lineage>
        <taxon>Bacteria</taxon>
        <taxon>Bacillati</taxon>
        <taxon>Actinomycetota</taxon>
        <taxon>Actinomycetes</taxon>
        <taxon>Pseudonocardiales</taxon>
        <taxon>Pseudonocardiaceae</taxon>
        <taxon>Amycolatopsis</taxon>
    </lineage>
</organism>
<dbReference type="EMBL" id="BAABCM010000004">
    <property type="protein sequence ID" value="GAA3816112.1"/>
    <property type="molecule type" value="Genomic_DNA"/>
</dbReference>
<dbReference type="SUPFAM" id="SSF55961">
    <property type="entry name" value="Bet v1-like"/>
    <property type="match status" value="1"/>
</dbReference>
<dbReference type="InterPro" id="IPR023393">
    <property type="entry name" value="START-like_dom_sf"/>
</dbReference>
<evidence type="ECO:0000313" key="2">
    <source>
        <dbReference type="Proteomes" id="UP001501624"/>
    </source>
</evidence>
<keyword evidence="2" id="KW-1185">Reference proteome</keyword>
<sequence>MPRSRAGYSLPVDRAGERDMIVVSKRIPVQPEKVFTVLADGWTYAGWVVGASHIRQVDSHWPQVGSRIHHSVGPWPFNVQDVSCVLAVEENKLLELEARMWPMGAAKITLTLTPDTEGGTEVQMAEKLVRGPLSLLPEPVQAAMLAPRNTESLKRLADIAVHR</sequence>
<protein>
    <submittedName>
        <fullName evidence="1">SRPBCC family protein</fullName>
    </submittedName>
</protein>